<proteinExistence type="predicted"/>
<evidence type="ECO:0000313" key="8">
    <source>
        <dbReference type="Proteomes" id="UP000198785"/>
    </source>
</evidence>
<accession>A0A1I6THZ9</accession>
<evidence type="ECO:0000256" key="2">
    <source>
        <dbReference type="ARBA" id="ARBA00022692"/>
    </source>
</evidence>
<protein>
    <recommendedName>
        <fullName evidence="6">Methylamine utilisation protein MauE domain-containing protein</fullName>
    </recommendedName>
</protein>
<dbReference type="GO" id="GO:0016020">
    <property type="term" value="C:membrane"/>
    <property type="evidence" value="ECO:0007669"/>
    <property type="project" value="UniProtKB-SubCell"/>
</dbReference>
<dbReference type="Pfam" id="PF07291">
    <property type="entry name" value="MauE"/>
    <property type="match status" value="1"/>
</dbReference>
<dbReference type="Proteomes" id="UP000198785">
    <property type="component" value="Unassembled WGS sequence"/>
</dbReference>
<feature type="transmembrane region" description="Helical" evidence="5">
    <location>
        <begin position="80"/>
        <end position="101"/>
    </location>
</feature>
<sequence length="153" mass="17223">MIVTTQNKMNYTSIELIRLLLIMLWVYAAFVKLGNMEANFDAMQKQIFSKPVANILAYTVPISELLAVVFLLIRIRTGFLLSITLLSAFSLYIGLILLHVFGDIPCSCGGIFQGMGHKTHLFFNISMLLIAILGLIIYDRIKGKAENLEKSRH</sequence>
<name>A0A1I6THZ9_9SPHI</name>
<evidence type="ECO:0000256" key="5">
    <source>
        <dbReference type="SAM" id="Phobius"/>
    </source>
</evidence>
<organism evidence="7 8">
    <name type="scientific">Sphingobacterium wenxiniae</name>
    <dbReference type="NCBI Taxonomy" id="683125"/>
    <lineage>
        <taxon>Bacteria</taxon>
        <taxon>Pseudomonadati</taxon>
        <taxon>Bacteroidota</taxon>
        <taxon>Sphingobacteriia</taxon>
        <taxon>Sphingobacteriales</taxon>
        <taxon>Sphingobacteriaceae</taxon>
        <taxon>Sphingobacterium</taxon>
    </lineage>
</organism>
<dbReference type="EMBL" id="FOZZ01000006">
    <property type="protein sequence ID" value="SFS88786.1"/>
    <property type="molecule type" value="Genomic_DNA"/>
</dbReference>
<keyword evidence="4 5" id="KW-0472">Membrane</keyword>
<evidence type="ECO:0000313" key="7">
    <source>
        <dbReference type="EMBL" id="SFS88786.1"/>
    </source>
</evidence>
<dbReference type="AlphaFoldDB" id="A0A1I6THZ9"/>
<reference evidence="7 8" key="1">
    <citation type="submission" date="2016-10" db="EMBL/GenBank/DDBJ databases">
        <authorList>
            <person name="de Groot N.N."/>
        </authorList>
    </citation>
    <scope>NUCLEOTIDE SEQUENCE [LARGE SCALE GENOMIC DNA]</scope>
    <source>
        <strain evidence="7 8">DSM 22789</strain>
    </source>
</reference>
<evidence type="ECO:0000259" key="6">
    <source>
        <dbReference type="Pfam" id="PF07291"/>
    </source>
</evidence>
<dbReference type="STRING" id="683125.SAMN05660206_106160"/>
<evidence type="ECO:0000256" key="1">
    <source>
        <dbReference type="ARBA" id="ARBA00004141"/>
    </source>
</evidence>
<feature type="transmembrane region" description="Helical" evidence="5">
    <location>
        <begin position="121"/>
        <end position="138"/>
    </location>
</feature>
<dbReference type="InterPro" id="IPR009908">
    <property type="entry name" value="Methylamine_util_MauE"/>
</dbReference>
<evidence type="ECO:0000256" key="3">
    <source>
        <dbReference type="ARBA" id="ARBA00022989"/>
    </source>
</evidence>
<keyword evidence="3 5" id="KW-1133">Transmembrane helix</keyword>
<comment type="subcellular location">
    <subcellularLocation>
        <location evidence="1">Membrane</location>
        <topology evidence="1">Multi-pass membrane protein</topology>
    </subcellularLocation>
</comment>
<gene>
    <name evidence="7" type="ORF">SAMN05660206_106160</name>
</gene>
<dbReference type="GO" id="GO:0030416">
    <property type="term" value="P:methylamine metabolic process"/>
    <property type="evidence" value="ECO:0007669"/>
    <property type="project" value="InterPro"/>
</dbReference>
<evidence type="ECO:0000256" key="4">
    <source>
        <dbReference type="ARBA" id="ARBA00023136"/>
    </source>
</evidence>
<keyword evidence="8" id="KW-1185">Reference proteome</keyword>
<feature type="domain" description="Methylamine utilisation protein MauE" evidence="6">
    <location>
        <begin position="14"/>
        <end position="136"/>
    </location>
</feature>
<feature type="transmembrane region" description="Helical" evidence="5">
    <location>
        <begin position="55"/>
        <end position="73"/>
    </location>
</feature>
<feature type="transmembrane region" description="Helical" evidence="5">
    <location>
        <begin position="16"/>
        <end position="35"/>
    </location>
</feature>
<keyword evidence="2 5" id="KW-0812">Transmembrane</keyword>